<dbReference type="Pfam" id="PF00378">
    <property type="entry name" value="ECH_1"/>
    <property type="match status" value="1"/>
</dbReference>
<evidence type="ECO:0000256" key="2">
    <source>
        <dbReference type="ARBA" id="ARBA00009405"/>
    </source>
</evidence>
<dbReference type="InterPro" id="IPR001753">
    <property type="entry name" value="Enoyl-CoA_hydra/iso"/>
</dbReference>
<keyword evidence="6" id="KW-0456">Lyase</keyword>
<organism evidence="10 11">
    <name type="scientific">Cercospora zeae-maydis SCOH1-5</name>
    <dbReference type="NCBI Taxonomy" id="717836"/>
    <lineage>
        <taxon>Eukaryota</taxon>
        <taxon>Fungi</taxon>
        <taxon>Dikarya</taxon>
        <taxon>Ascomycota</taxon>
        <taxon>Pezizomycotina</taxon>
        <taxon>Dothideomycetes</taxon>
        <taxon>Dothideomycetidae</taxon>
        <taxon>Mycosphaerellales</taxon>
        <taxon>Mycosphaerellaceae</taxon>
        <taxon>Cercospora</taxon>
    </lineage>
</organism>
<proteinExistence type="inferred from homology"/>
<evidence type="ECO:0000256" key="4">
    <source>
        <dbReference type="ARBA" id="ARBA00022723"/>
    </source>
</evidence>
<comment type="catalytic activity">
    <reaction evidence="7">
        <text>(3S)-3-hydroxy-3-methylglutaryl-CoA = acetoacetate + acetyl-CoA</text>
        <dbReference type="Rhea" id="RHEA:24404"/>
        <dbReference type="ChEBI" id="CHEBI:13705"/>
        <dbReference type="ChEBI" id="CHEBI:43074"/>
        <dbReference type="ChEBI" id="CHEBI:57288"/>
        <dbReference type="EC" id="4.1.3.4"/>
    </reaction>
</comment>
<dbReference type="InterPro" id="IPR013785">
    <property type="entry name" value="Aldolase_TIM"/>
</dbReference>
<comment type="pathway">
    <text evidence="1">Metabolic intermediate metabolism; (S)-3-hydroxy-3-methylglutaryl-CoA degradation; acetoacetate from (S)-3-hydroxy-3-methylglutaryl-CoA: step 1/1.</text>
</comment>
<dbReference type="Pfam" id="PF00682">
    <property type="entry name" value="HMGL-like"/>
    <property type="match status" value="1"/>
</dbReference>
<evidence type="ECO:0000259" key="9">
    <source>
        <dbReference type="PROSITE" id="PS50991"/>
    </source>
</evidence>
<dbReference type="Gene3D" id="3.90.226.10">
    <property type="entry name" value="2-enoyl-CoA Hydratase, Chain A, domain 1"/>
    <property type="match status" value="1"/>
</dbReference>
<protein>
    <recommendedName>
        <fullName evidence="3">hydroxymethylglutaryl-CoA lyase</fullName>
        <ecNumber evidence="3">4.1.3.4</ecNumber>
    </recommendedName>
</protein>
<dbReference type="GO" id="GO:0006552">
    <property type="term" value="P:L-leucine catabolic process"/>
    <property type="evidence" value="ECO:0007669"/>
    <property type="project" value="TreeGrafter"/>
</dbReference>
<dbReference type="InterPro" id="IPR043594">
    <property type="entry name" value="HMGL"/>
</dbReference>
<keyword evidence="5" id="KW-0843">Virulence</keyword>
<evidence type="ECO:0000256" key="7">
    <source>
        <dbReference type="ARBA" id="ARBA00049877"/>
    </source>
</evidence>
<dbReference type="GO" id="GO:0046951">
    <property type="term" value="P:ketone body biosynthetic process"/>
    <property type="evidence" value="ECO:0007669"/>
    <property type="project" value="TreeGrafter"/>
</dbReference>
<dbReference type="NCBIfam" id="NF004283">
    <property type="entry name" value="PRK05692.1"/>
    <property type="match status" value="1"/>
</dbReference>
<evidence type="ECO:0000256" key="6">
    <source>
        <dbReference type="ARBA" id="ARBA00023239"/>
    </source>
</evidence>
<dbReference type="SUPFAM" id="SSF52096">
    <property type="entry name" value="ClpP/crotonase"/>
    <property type="match status" value="1"/>
</dbReference>
<dbReference type="GO" id="GO:0046872">
    <property type="term" value="F:metal ion binding"/>
    <property type="evidence" value="ECO:0007669"/>
    <property type="project" value="UniProtKB-KW"/>
</dbReference>
<dbReference type="CDD" id="cd07938">
    <property type="entry name" value="DRE_TIM_HMGL"/>
    <property type="match status" value="1"/>
</dbReference>
<dbReference type="InterPro" id="IPR029045">
    <property type="entry name" value="ClpP/crotonase-like_dom_sf"/>
</dbReference>
<feature type="domain" description="Pyruvate carboxyltransferase" evidence="9">
    <location>
        <begin position="38"/>
        <end position="308"/>
    </location>
</feature>
<dbReference type="FunFam" id="3.20.20.70:FF:000201">
    <property type="entry name" value="Hydroxymethylglutaryl-CoA lyase"/>
    <property type="match status" value="1"/>
</dbReference>
<accession>A0A6A6F8V8</accession>
<sequence length="652" mass="70966">MASKRQIGVLLNGSRIRTHGTQLHRKWYSSQTGSPAAVRILEVGPRDGLQNIETVVPTATKIEFIRRLSETGLQNIETTSFVSPKWIPQLADAGQVMQEVLPIGKRKGISMPVLAPNMKGLENASRSGVEEVVIFASCTEGFSQMNQNRPIAEVIAGAKAVADEAHKRKIRVRGVVSCIFSDPYTGATTLEQVEDTVKKLLALGCYEIGLGDTLGVGTPFKTQKLLERLLRDIPENKLAVHFHDTYGQGLAHAIAAYQMGIRSFDSAVAGLGGCPYAKGAQGNLASEDLIYAFEESGISTGVDLHKLIQVGQWVSEQVGVPNRSRTGTALLAKSTTNLDLEKAKADFKKKREGGGAPTSNNSAPSSVLSHREWKTIHACPEYRFSRSDNAVRITLTRGAKGNNMTLAMLTGLTKLFRELAHDRSVFHIVLDAEGKFFCTGMDLSTGTDRTSVEADGTDYYAHAAGLFTAIAEAQQTTIALIQGPSYAGGVGMGFVCDIRLATEASRWTLSEIKLGLAPAIISRYLAREWGIPFLRQAMLTGREVHVDELYRIGAVHGVAKDGQGLTALLDETLDRLQYAAPQAGAACKQLLNLAWKDPGSAKQDEFIAKEYHAMMQPGSEGEYGIRKFQEKVRKVQWRDFWTPEKIASSTQA</sequence>
<dbReference type="CDD" id="cd06558">
    <property type="entry name" value="crotonase-like"/>
    <property type="match status" value="1"/>
</dbReference>
<comment type="similarity">
    <text evidence="2">Belongs to the HMG-CoA lyase family.</text>
</comment>
<evidence type="ECO:0000256" key="1">
    <source>
        <dbReference type="ARBA" id="ARBA00005143"/>
    </source>
</evidence>
<dbReference type="UniPathway" id="UPA00896">
    <property type="reaction ID" value="UER00863"/>
</dbReference>
<gene>
    <name evidence="10" type="ORF">CERZMDRAFT_46447</name>
</gene>
<feature type="compositionally biased region" description="Polar residues" evidence="8">
    <location>
        <begin position="357"/>
        <end position="367"/>
    </location>
</feature>
<dbReference type="SUPFAM" id="SSF51569">
    <property type="entry name" value="Aldolase"/>
    <property type="match status" value="1"/>
</dbReference>
<reference evidence="10" key="1">
    <citation type="journal article" date="2020" name="Stud. Mycol.">
        <title>101 Dothideomycetes genomes: a test case for predicting lifestyles and emergence of pathogens.</title>
        <authorList>
            <person name="Haridas S."/>
            <person name="Albert R."/>
            <person name="Binder M."/>
            <person name="Bloem J."/>
            <person name="Labutti K."/>
            <person name="Salamov A."/>
            <person name="Andreopoulos B."/>
            <person name="Baker S."/>
            <person name="Barry K."/>
            <person name="Bills G."/>
            <person name="Bluhm B."/>
            <person name="Cannon C."/>
            <person name="Castanera R."/>
            <person name="Culley D."/>
            <person name="Daum C."/>
            <person name="Ezra D."/>
            <person name="Gonzalez J."/>
            <person name="Henrissat B."/>
            <person name="Kuo A."/>
            <person name="Liang C."/>
            <person name="Lipzen A."/>
            <person name="Lutzoni F."/>
            <person name="Magnuson J."/>
            <person name="Mondo S."/>
            <person name="Nolan M."/>
            <person name="Ohm R."/>
            <person name="Pangilinan J."/>
            <person name="Park H.-J."/>
            <person name="Ramirez L."/>
            <person name="Alfaro M."/>
            <person name="Sun H."/>
            <person name="Tritt A."/>
            <person name="Yoshinaga Y."/>
            <person name="Zwiers L.-H."/>
            <person name="Turgeon B."/>
            <person name="Goodwin S."/>
            <person name="Spatafora J."/>
            <person name="Crous P."/>
            <person name="Grigoriev I."/>
        </authorList>
    </citation>
    <scope>NUCLEOTIDE SEQUENCE</scope>
    <source>
        <strain evidence="10">SCOH1-5</strain>
    </source>
</reference>
<evidence type="ECO:0000256" key="5">
    <source>
        <dbReference type="ARBA" id="ARBA00023026"/>
    </source>
</evidence>
<evidence type="ECO:0000256" key="8">
    <source>
        <dbReference type="SAM" id="MobiDB-lite"/>
    </source>
</evidence>
<keyword evidence="11" id="KW-1185">Reference proteome</keyword>
<name>A0A6A6F8V8_9PEZI</name>
<dbReference type="AlphaFoldDB" id="A0A6A6F8V8"/>
<dbReference type="Gene3D" id="3.20.20.70">
    <property type="entry name" value="Aldolase class I"/>
    <property type="match status" value="1"/>
</dbReference>
<dbReference type="EMBL" id="ML992684">
    <property type="protein sequence ID" value="KAF2209828.1"/>
    <property type="molecule type" value="Genomic_DNA"/>
</dbReference>
<keyword evidence="4" id="KW-0479">Metal-binding</keyword>
<dbReference type="PANTHER" id="PTHR42738:SF17">
    <property type="entry name" value="HYDROXYMETHYLGLUTARYL-COA LYASE"/>
    <property type="match status" value="1"/>
</dbReference>
<dbReference type="PANTHER" id="PTHR42738">
    <property type="entry name" value="HYDROXYMETHYLGLUTARYL-COA LYASE"/>
    <property type="match status" value="1"/>
</dbReference>
<evidence type="ECO:0000256" key="3">
    <source>
        <dbReference type="ARBA" id="ARBA00012910"/>
    </source>
</evidence>
<dbReference type="Proteomes" id="UP000799539">
    <property type="component" value="Unassembled WGS sequence"/>
</dbReference>
<dbReference type="InterPro" id="IPR000891">
    <property type="entry name" value="PYR_CT"/>
</dbReference>
<feature type="region of interest" description="Disordered" evidence="8">
    <location>
        <begin position="346"/>
        <end position="367"/>
    </location>
</feature>
<evidence type="ECO:0000313" key="10">
    <source>
        <dbReference type="EMBL" id="KAF2209828.1"/>
    </source>
</evidence>
<evidence type="ECO:0000313" key="11">
    <source>
        <dbReference type="Proteomes" id="UP000799539"/>
    </source>
</evidence>
<dbReference type="GO" id="GO:0004419">
    <property type="term" value="F:hydroxymethylglutaryl-CoA lyase activity"/>
    <property type="evidence" value="ECO:0007669"/>
    <property type="project" value="UniProtKB-EC"/>
</dbReference>
<dbReference type="EC" id="4.1.3.4" evidence="3"/>
<dbReference type="OrthoDB" id="10253869at2759"/>
<dbReference type="PROSITE" id="PS50991">
    <property type="entry name" value="PYR_CT"/>
    <property type="match status" value="1"/>
</dbReference>